<dbReference type="Pfam" id="PF00534">
    <property type="entry name" value="Glycos_transf_1"/>
    <property type="match status" value="1"/>
</dbReference>
<organism evidence="4 5">
    <name type="scientific">Candidatus Uhrbacteria bacterium GW2011_GWC1_41_20</name>
    <dbReference type="NCBI Taxonomy" id="1618983"/>
    <lineage>
        <taxon>Bacteria</taxon>
        <taxon>Candidatus Uhriibacteriota</taxon>
    </lineage>
</organism>
<dbReference type="Proteomes" id="UP000033930">
    <property type="component" value="Unassembled WGS sequence"/>
</dbReference>
<protein>
    <submittedName>
        <fullName evidence="4">Glycosyl transferase group 1</fullName>
    </submittedName>
</protein>
<comment type="caution">
    <text evidence="4">The sequence shown here is derived from an EMBL/GenBank/DDBJ whole genome shotgun (WGS) entry which is preliminary data.</text>
</comment>
<dbReference type="AlphaFoldDB" id="A0A0G0YBT1"/>
<dbReference type="SUPFAM" id="SSF53756">
    <property type="entry name" value="UDP-Glycosyltransferase/glycogen phosphorylase"/>
    <property type="match status" value="1"/>
</dbReference>
<dbReference type="InterPro" id="IPR001296">
    <property type="entry name" value="Glyco_trans_1"/>
</dbReference>
<proteinExistence type="predicted"/>
<feature type="domain" description="Glycosyl transferase family 1" evidence="2">
    <location>
        <begin position="198"/>
        <end position="342"/>
    </location>
</feature>
<dbReference type="PANTHER" id="PTHR46401:SF2">
    <property type="entry name" value="GLYCOSYLTRANSFERASE WBBK-RELATED"/>
    <property type="match status" value="1"/>
</dbReference>
<name>A0A0G0YBT1_9BACT</name>
<evidence type="ECO:0000313" key="4">
    <source>
        <dbReference type="EMBL" id="KKR97782.1"/>
    </source>
</evidence>
<keyword evidence="1 4" id="KW-0808">Transferase</keyword>
<dbReference type="EMBL" id="LCAW01000024">
    <property type="protein sequence ID" value="KKR97782.1"/>
    <property type="molecule type" value="Genomic_DNA"/>
</dbReference>
<dbReference type="Pfam" id="PF13439">
    <property type="entry name" value="Glyco_transf_4"/>
    <property type="match status" value="1"/>
</dbReference>
<dbReference type="PANTHER" id="PTHR46401">
    <property type="entry name" value="GLYCOSYLTRANSFERASE WBBK-RELATED"/>
    <property type="match status" value="1"/>
</dbReference>
<sequence>MHLAIDIRHLATDQHSGVGRYTLELLKRMPKLSPNDKFTFFASGTQQTLEKLPKFYGSNISIIKKQIPNRVLSAKLVFTAHTLDDFLPEKPDLWFFPNINIIKTHKPYVITVHDLSFELFPHFFTFKDRLWHKAAAPKSLINDSESILAVSENTKHNLCSLWGVSEDKINTTPLGVDDNFAPTEQPCDKNFLKEHEIDYPYILSLCTLEPRKNIETIVEAYEKWRDYYSQDIDPSSIPHLIIAGGRGWKNSYLHKRINNSHYRNQIHVLGYIPEKHKPTLYRYASLFVFPSFFEGFGLPIVEALASGTPVISSFTGSMQEVGKEHVIYVDPYNVNDLFHAIVIGLSQQKETFVLPSNIFSWDATARRTLGVLKACCRK</sequence>
<reference evidence="4 5" key="1">
    <citation type="journal article" date="2015" name="Nature">
        <title>rRNA introns, odd ribosomes, and small enigmatic genomes across a large radiation of phyla.</title>
        <authorList>
            <person name="Brown C.T."/>
            <person name="Hug L.A."/>
            <person name="Thomas B.C."/>
            <person name="Sharon I."/>
            <person name="Castelle C.J."/>
            <person name="Singh A."/>
            <person name="Wilkins M.J."/>
            <person name="Williams K.H."/>
            <person name="Banfield J.F."/>
        </authorList>
    </citation>
    <scope>NUCLEOTIDE SEQUENCE [LARGE SCALE GENOMIC DNA]</scope>
</reference>
<evidence type="ECO:0000313" key="5">
    <source>
        <dbReference type="Proteomes" id="UP000033930"/>
    </source>
</evidence>
<dbReference type="Gene3D" id="3.40.50.2000">
    <property type="entry name" value="Glycogen Phosphorylase B"/>
    <property type="match status" value="2"/>
</dbReference>
<dbReference type="CDD" id="cd03809">
    <property type="entry name" value="GT4_MtfB-like"/>
    <property type="match status" value="1"/>
</dbReference>
<accession>A0A0G0YBT1</accession>
<dbReference type="InterPro" id="IPR028098">
    <property type="entry name" value="Glyco_trans_4-like_N"/>
</dbReference>
<evidence type="ECO:0000259" key="2">
    <source>
        <dbReference type="Pfam" id="PF00534"/>
    </source>
</evidence>
<evidence type="ECO:0000256" key="1">
    <source>
        <dbReference type="ARBA" id="ARBA00022679"/>
    </source>
</evidence>
<dbReference type="GO" id="GO:0016757">
    <property type="term" value="F:glycosyltransferase activity"/>
    <property type="evidence" value="ECO:0007669"/>
    <property type="project" value="InterPro"/>
</dbReference>
<gene>
    <name evidence="4" type="ORF">UU50_C0024G0002</name>
</gene>
<evidence type="ECO:0000259" key="3">
    <source>
        <dbReference type="Pfam" id="PF13439"/>
    </source>
</evidence>
<feature type="domain" description="Glycosyltransferase subfamily 4-like N-terminal" evidence="3">
    <location>
        <begin position="16"/>
        <end position="179"/>
    </location>
</feature>